<protein>
    <submittedName>
        <fullName evidence="2">3-oxoacyl-ACP synthase</fullName>
    </submittedName>
</protein>
<keyword evidence="3" id="KW-1185">Reference proteome</keyword>
<dbReference type="AlphaFoldDB" id="A0A5C8V6Q2"/>
<evidence type="ECO:0000313" key="2">
    <source>
        <dbReference type="EMBL" id="TXN37784.1"/>
    </source>
</evidence>
<proteinExistence type="predicted"/>
<reference evidence="2 3" key="1">
    <citation type="submission" date="2019-08" db="EMBL/GenBank/DDBJ databases">
        <title>Professor.</title>
        <authorList>
            <person name="Park J.S."/>
        </authorList>
    </citation>
    <scope>NUCLEOTIDE SEQUENCE [LARGE SCALE GENOMIC DNA]</scope>
    <source>
        <strain evidence="2 3">176CP5-101</strain>
    </source>
</reference>
<feature type="region of interest" description="Disordered" evidence="1">
    <location>
        <begin position="26"/>
        <end position="47"/>
    </location>
</feature>
<evidence type="ECO:0000313" key="3">
    <source>
        <dbReference type="Proteomes" id="UP000321456"/>
    </source>
</evidence>
<gene>
    <name evidence="2" type="ORF">FVB32_05705</name>
</gene>
<dbReference type="EMBL" id="VRUR01000001">
    <property type="protein sequence ID" value="TXN37784.1"/>
    <property type="molecule type" value="Genomic_DNA"/>
</dbReference>
<dbReference type="RefSeq" id="WP_147742047.1">
    <property type="nucleotide sequence ID" value="NZ_VRUR01000001.1"/>
</dbReference>
<comment type="caution">
    <text evidence="2">The sequence shown here is derived from an EMBL/GenBank/DDBJ whole genome shotgun (WGS) entry which is preliminary data.</text>
</comment>
<evidence type="ECO:0000256" key="1">
    <source>
        <dbReference type="SAM" id="MobiDB-lite"/>
    </source>
</evidence>
<feature type="compositionally biased region" description="Polar residues" evidence="1">
    <location>
        <begin position="27"/>
        <end position="40"/>
    </location>
</feature>
<sequence>MKTKEALLNFCWDHFNDRMENLKKSRASLQESLNSETKSSAGDKHETGRAMVQLELEKLGKQFSELEKLKEVLQKVDIEKRSRKVGLGSLVETTNAHYFIAISAGAFNIDDIAAFCISANAPIAKLLLGKENGDTFVFNGKEHAVAKVL</sequence>
<dbReference type="Proteomes" id="UP000321456">
    <property type="component" value="Unassembled WGS sequence"/>
</dbReference>
<organism evidence="2 3">
    <name type="scientific">Flagellimonas hymeniacidonis</name>
    <dbReference type="NCBI Taxonomy" id="2603628"/>
    <lineage>
        <taxon>Bacteria</taxon>
        <taxon>Pseudomonadati</taxon>
        <taxon>Bacteroidota</taxon>
        <taxon>Flavobacteriia</taxon>
        <taxon>Flavobacteriales</taxon>
        <taxon>Flavobacteriaceae</taxon>
        <taxon>Flagellimonas</taxon>
    </lineage>
</organism>
<accession>A0A5C8V6Q2</accession>
<name>A0A5C8V6Q2_9FLAO</name>